<sequence>MDTGKAKLRVRAQPFMTRGRKSVAQVHNHLYPYQPIKAGPGGTHTPTRDGKEACRQSAGM</sequence>
<evidence type="ECO:0000256" key="1">
    <source>
        <dbReference type="SAM" id="MobiDB-lite"/>
    </source>
</evidence>
<gene>
    <name evidence="2" type="ORF">KF715C_pB330</name>
</gene>
<protein>
    <submittedName>
        <fullName evidence="2">Beige/BEACH domain protein</fullName>
    </submittedName>
</protein>
<evidence type="ECO:0000313" key="3">
    <source>
        <dbReference type="Proteomes" id="UP000218731"/>
    </source>
</evidence>
<name>A0A1L7NNT5_PSEPU</name>
<keyword evidence="2" id="KW-0614">Plasmid</keyword>
<geneLocation type="plasmid" evidence="3">
    <name>pkf715b dna</name>
</geneLocation>
<organism evidence="2 3">
    <name type="scientific">Pseudomonas putida</name>
    <name type="common">Arthrobacter siderocapsulatus</name>
    <dbReference type="NCBI Taxonomy" id="303"/>
    <lineage>
        <taxon>Bacteria</taxon>
        <taxon>Pseudomonadati</taxon>
        <taxon>Pseudomonadota</taxon>
        <taxon>Gammaproteobacteria</taxon>
        <taxon>Pseudomonadales</taxon>
        <taxon>Pseudomonadaceae</taxon>
        <taxon>Pseudomonas</taxon>
    </lineage>
</organism>
<feature type="region of interest" description="Disordered" evidence="1">
    <location>
        <begin position="32"/>
        <end position="60"/>
    </location>
</feature>
<proteinExistence type="predicted"/>
<evidence type="ECO:0000313" key="2">
    <source>
        <dbReference type="EMBL" id="BAW27139.1"/>
    </source>
</evidence>
<dbReference type="EMBL" id="AP015031">
    <property type="protein sequence ID" value="BAW27139.1"/>
    <property type="molecule type" value="Genomic_DNA"/>
</dbReference>
<dbReference type="AlphaFoldDB" id="A0A1L7NNT5"/>
<reference evidence="2 3" key="1">
    <citation type="submission" date="2015-11" db="EMBL/GenBank/DDBJ databases">
        <title>Complete genome sequencing of a biphenyl-degrading bacterium, Pseudomonas putida KF715 (=NBRC110667).</title>
        <authorList>
            <person name="Suenaga H."/>
            <person name="Fujihara N."/>
            <person name="Watanabe T."/>
            <person name="Hirose J."/>
            <person name="Kimura N."/>
            <person name="Yamazoe A."/>
            <person name="Hosoyama A."/>
            <person name="Shimodaira J."/>
            <person name="Furukawa K."/>
        </authorList>
    </citation>
    <scope>NUCLEOTIDE SEQUENCE [LARGE SCALE GENOMIC DNA]</scope>
    <source>
        <strain evidence="2 3">KF715</strain>
        <plasmid evidence="3">Plasmid pkf715b dna</plasmid>
    </source>
</reference>
<dbReference type="Proteomes" id="UP000218731">
    <property type="component" value="Plasmid pKF715B"/>
</dbReference>
<accession>A0A1L7NNT5</accession>